<dbReference type="InterPro" id="IPR050348">
    <property type="entry name" value="Protein-Tyr_Phosphatase"/>
</dbReference>
<dbReference type="PANTHER" id="PTHR19134">
    <property type="entry name" value="RECEPTOR-TYPE TYROSINE-PROTEIN PHOSPHATASE"/>
    <property type="match status" value="1"/>
</dbReference>
<evidence type="ECO:0000256" key="10">
    <source>
        <dbReference type="ARBA" id="ARBA00051722"/>
    </source>
</evidence>
<evidence type="ECO:0000256" key="11">
    <source>
        <dbReference type="SAM" id="MobiDB-lite"/>
    </source>
</evidence>
<dbReference type="Proteomes" id="UP001239994">
    <property type="component" value="Unassembled WGS sequence"/>
</dbReference>
<feature type="compositionally biased region" description="Basic and acidic residues" evidence="11">
    <location>
        <begin position="323"/>
        <end position="334"/>
    </location>
</feature>
<evidence type="ECO:0000259" key="13">
    <source>
        <dbReference type="PROSITE" id="PS50056"/>
    </source>
</evidence>
<dbReference type="PRINTS" id="PR00700">
    <property type="entry name" value="PRTYPHPHTASE"/>
</dbReference>
<evidence type="ECO:0000256" key="5">
    <source>
        <dbReference type="ARBA" id="ARBA00022801"/>
    </source>
</evidence>
<gene>
    <name evidence="14" type="ORF">P4O66_017270</name>
</gene>
<accession>A0AAD9DP89</accession>
<sequence>IRTYSRGHIVQKFREHCQSLTADKKAGYQREFEELSYTGQDFPCRAGDLSANKEKNRYPRILPYDHCRVKLCPLMSQPHSDYINASYVPGGYTSHDFICTQAPLPSTMDDFWRMVWEQNVQVIVMVTALKGSSKVMCNQYWPPERGMGCYGAVQVTSMSCHYGPDCYVTTIHLRHRGQSGERHVTHYHYPDWPDQGVPKDPSSLCAFAERVRKHLEDVSPARPTVVHCSAGVGRSGTFVALLWLMRLCLRGIPPDVYLTVRDLRRHRVLMVQNLGQYIFVHQCLLHWLDRDKLGPSTHNAFRLQPQQPERPKHSRRHGVSRGRQPDRPHQDPEATRLSLGSSLQTFLPGKLLRRILPASSTPSSHASRDTEL</sequence>
<evidence type="ECO:0000256" key="9">
    <source>
        <dbReference type="ARBA" id="ARBA00023180"/>
    </source>
</evidence>
<name>A0AAD9DP89_9TELE</name>
<feature type="non-terminal residue" evidence="14">
    <location>
        <position position="1"/>
    </location>
</feature>
<dbReference type="InterPro" id="IPR016130">
    <property type="entry name" value="Tyr_Pase_AS"/>
</dbReference>
<evidence type="ECO:0000256" key="7">
    <source>
        <dbReference type="ARBA" id="ARBA00022989"/>
    </source>
</evidence>
<dbReference type="FunFam" id="3.90.190.10:FF:000009">
    <property type="entry name" value="Receptor-type tyrosine-protein phosphatase beta"/>
    <property type="match status" value="1"/>
</dbReference>
<evidence type="ECO:0000256" key="8">
    <source>
        <dbReference type="ARBA" id="ARBA00023136"/>
    </source>
</evidence>
<evidence type="ECO:0000313" key="14">
    <source>
        <dbReference type="EMBL" id="KAK1786887.1"/>
    </source>
</evidence>
<keyword evidence="9" id="KW-0325">Glycoprotein</keyword>
<dbReference type="EC" id="3.1.3.48" evidence="2"/>
<evidence type="ECO:0000313" key="15">
    <source>
        <dbReference type="Proteomes" id="UP001239994"/>
    </source>
</evidence>
<dbReference type="PANTHER" id="PTHR19134:SF557">
    <property type="entry name" value="RECEPTOR-TYPE TYROSINE-PROTEIN PHOSPHATASE ETA-LIKE-RELATED"/>
    <property type="match status" value="1"/>
</dbReference>
<protein>
    <recommendedName>
        <fullName evidence="2">protein-tyrosine-phosphatase</fullName>
        <ecNumber evidence="2">3.1.3.48</ecNumber>
    </recommendedName>
</protein>
<dbReference type="InterPro" id="IPR000242">
    <property type="entry name" value="PTP_cat"/>
</dbReference>
<reference evidence="14" key="1">
    <citation type="submission" date="2023-03" db="EMBL/GenBank/DDBJ databases">
        <title>Electrophorus voltai genome.</title>
        <authorList>
            <person name="Bian C."/>
        </authorList>
    </citation>
    <scope>NUCLEOTIDE SEQUENCE</scope>
    <source>
        <strain evidence="14">CB-2022</strain>
        <tissue evidence="14">Muscle</tissue>
    </source>
</reference>
<dbReference type="GO" id="GO:0016020">
    <property type="term" value="C:membrane"/>
    <property type="evidence" value="ECO:0007669"/>
    <property type="project" value="UniProtKB-SubCell"/>
</dbReference>
<keyword evidence="3" id="KW-0812">Transmembrane</keyword>
<evidence type="ECO:0000256" key="3">
    <source>
        <dbReference type="ARBA" id="ARBA00022692"/>
    </source>
</evidence>
<dbReference type="InterPro" id="IPR000387">
    <property type="entry name" value="Tyr_Pase_dom"/>
</dbReference>
<comment type="catalytic activity">
    <reaction evidence="10">
        <text>O-phospho-L-tyrosyl-[protein] + H2O = L-tyrosyl-[protein] + phosphate</text>
        <dbReference type="Rhea" id="RHEA:10684"/>
        <dbReference type="Rhea" id="RHEA-COMP:10136"/>
        <dbReference type="Rhea" id="RHEA-COMP:20101"/>
        <dbReference type="ChEBI" id="CHEBI:15377"/>
        <dbReference type="ChEBI" id="CHEBI:43474"/>
        <dbReference type="ChEBI" id="CHEBI:46858"/>
        <dbReference type="ChEBI" id="CHEBI:61978"/>
        <dbReference type="EC" id="3.1.3.48"/>
    </reaction>
</comment>
<dbReference type="SMART" id="SM00404">
    <property type="entry name" value="PTPc_motif"/>
    <property type="match status" value="1"/>
</dbReference>
<evidence type="ECO:0000256" key="1">
    <source>
        <dbReference type="ARBA" id="ARBA00004479"/>
    </source>
</evidence>
<comment type="caution">
    <text evidence="14">The sequence shown here is derived from an EMBL/GenBank/DDBJ whole genome shotgun (WGS) entry which is preliminary data.</text>
</comment>
<keyword evidence="15" id="KW-1185">Reference proteome</keyword>
<dbReference type="EMBL" id="JAROKS010000024">
    <property type="protein sequence ID" value="KAK1786887.1"/>
    <property type="molecule type" value="Genomic_DNA"/>
</dbReference>
<evidence type="ECO:0000259" key="12">
    <source>
        <dbReference type="PROSITE" id="PS50055"/>
    </source>
</evidence>
<dbReference type="PROSITE" id="PS50055">
    <property type="entry name" value="TYR_PHOSPHATASE_PTP"/>
    <property type="match status" value="1"/>
</dbReference>
<proteinExistence type="predicted"/>
<dbReference type="SUPFAM" id="SSF52799">
    <property type="entry name" value="(Phosphotyrosine protein) phosphatases II"/>
    <property type="match status" value="1"/>
</dbReference>
<dbReference type="PROSITE" id="PS50056">
    <property type="entry name" value="TYR_PHOSPHATASE_2"/>
    <property type="match status" value="1"/>
</dbReference>
<keyword evidence="8" id="KW-0472">Membrane</keyword>
<evidence type="ECO:0000256" key="4">
    <source>
        <dbReference type="ARBA" id="ARBA00022729"/>
    </source>
</evidence>
<evidence type="ECO:0000256" key="6">
    <source>
        <dbReference type="ARBA" id="ARBA00022912"/>
    </source>
</evidence>
<keyword evidence="5" id="KW-0378">Hydrolase</keyword>
<dbReference type="Gene3D" id="3.90.190.10">
    <property type="entry name" value="Protein tyrosine phosphatase superfamily"/>
    <property type="match status" value="1"/>
</dbReference>
<dbReference type="SMART" id="SM00194">
    <property type="entry name" value="PTPc"/>
    <property type="match status" value="1"/>
</dbReference>
<dbReference type="InterPro" id="IPR003595">
    <property type="entry name" value="Tyr_Pase_cat"/>
</dbReference>
<dbReference type="InterPro" id="IPR029021">
    <property type="entry name" value="Prot-tyrosine_phosphatase-like"/>
</dbReference>
<dbReference type="GO" id="GO:0004725">
    <property type="term" value="F:protein tyrosine phosphatase activity"/>
    <property type="evidence" value="ECO:0007669"/>
    <property type="project" value="UniProtKB-EC"/>
</dbReference>
<dbReference type="AlphaFoldDB" id="A0AAD9DP89"/>
<dbReference type="PROSITE" id="PS00383">
    <property type="entry name" value="TYR_PHOSPHATASE_1"/>
    <property type="match status" value="1"/>
</dbReference>
<keyword evidence="4" id="KW-0732">Signal</keyword>
<feature type="region of interest" description="Disordered" evidence="11">
    <location>
        <begin position="298"/>
        <end position="339"/>
    </location>
</feature>
<evidence type="ECO:0000256" key="2">
    <source>
        <dbReference type="ARBA" id="ARBA00013064"/>
    </source>
</evidence>
<organism evidence="14 15">
    <name type="scientific">Electrophorus voltai</name>
    <dbReference type="NCBI Taxonomy" id="2609070"/>
    <lineage>
        <taxon>Eukaryota</taxon>
        <taxon>Metazoa</taxon>
        <taxon>Chordata</taxon>
        <taxon>Craniata</taxon>
        <taxon>Vertebrata</taxon>
        <taxon>Euteleostomi</taxon>
        <taxon>Actinopterygii</taxon>
        <taxon>Neopterygii</taxon>
        <taxon>Teleostei</taxon>
        <taxon>Ostariophysi</taxon>
        <taxon>Gymnotiformes</taxon>
        <taxon>Gymnotoidei</taxon>
        <taxon>Gymnotidae</taxon>
        <taxon>Electrophorus</taxon>
    </lineage>
</organism>
<keyword evidence="7" id="KW-1133">Transmembrane helix</keyword>
<feature type="domain" description="Tyrosine specific protein phosphatases" evidence="13">
    <location>
        <begin position="205"/>
        <end position="278"/>
    </location>
</feature>
<feature type="compositionally biased region" description="Polar residues" evidence="11">
    <location>
        <begin position="298"/>
        <end position="307"/>
    </location>
</feature>
<dbReference type="Pfam" id="PF00102">
    <property type="entry name" value="Y_phosphatase"/>
    <property type="match status" value="1"/>
</dbReference>
<feature type="domain" description="Tyrosine-protein phosphatase" evidence="12">
    <location>
        <begin position="28"/>
        <end position="287"/>
    </location>
</feature>
<keyword evidence="6" id="KW-0904">Protein phosphatase</keyword>
<comment type="subcellular location">
    <subcellularLocation>
        <location evidence="1">Membrane</location>
        <topology evidence="1">Single-pass type I membrane protein</topology>
    </subcellularLocation>
</comment>